<dbReference type="InterPro" id="IPR027417">
    <property type="entry name" value="P-loop_NTPase"/>
</dbReference>
<organism evidence="1 2">
    <name type="scientific">Tritrichomonas musculus</name>
    <dbReference type="NCBI Taxonomy" id="1915356"/>
    <lineage>
        <taxon>Eukaryota</taxon>
        <taxon>Metamonada</taxon>
        <taxon>Parabasalia</taxon>
        <taxon>Tritrichomonadida</taxon>
        <taxon>Tritrichomonadidae</taxon>
        <taxon>Tritrichomonas</taxon>
    </lineage>
</organism>
<dbReference type="Gene3D" id="3.40.50.300">
    <property type="entry name" value="P-loop containing nucleotide triphosphate hydrolases"/>
    <property type="match status" value="1"/>
</dbReference>
<proteinExistence type="predicted"/>
<comment type="caution">
    <text evidence="1">The sequence shown here is derived from an EMBL/GenBank/DDBJ whole genome shotgun (WGS) entry which is preliminary data.</text>
</comment>
<accession>A0ABR2H2A6</accession>
<gene>
    <name evidence="1" type="ORF">M9Y10_030836</name>
</gene>
<evidence type="ECO:0000313" key="2">
    <source>
        <dbReference type="Proteomes" id="UP001470230"/>
    </source>
</evidence>
<sequence length="628" mass="72038">MFSRTAVNFHGSKFTLADDFKILLKKASNPNFILIVGPARSGKSTLSNMILNPVIKPEKEVFKTDEGSLPVTFEIQYITIKLSEIIKAHQLPDPGFDSDIFLIDCEGLDSLEDVTLGLRKAICTFLQISSVNLYVTKTLDRSNIFSLKAFFMLPQLIPGSQRKLDKSIGIVLTNIGVPGKPSEEEFDQKRREQDQKQLNQFLPRLEEQNIKYDKSKMAFFAQPLWENAKHYFESIKDLIRFIIKSLQNRVRIPGEKLIEIFENCIPIIQGIDELDNPDIRLEIIVEELIKKYFQQAFDFALNMISQIVQETIIDKSAEELINLSKTNYIEPIENTILDTFHQNVNEIFENITEMFPEQYNNYREELKEKVHQKMSKSFQEQCKQSIIPFISNKIITDYQNEIQSFFANQTSESLRSLDVEELLNKYPTEASESFYNQLKSIGENLTSGDDYVKHLNKIQKEITDVIKQSHKNACDSNPPYPRNLEEARKAGQDGDVVTIYPENAHGKCAAFLVTENNALTIDGMSCVFIKLETKDSLTNIKDQKTYSINATVNVNNMTINTGVEILQYKEEAYRRSPEWLHHLHHKYFIEIIKISLPEPFCFLDGTSTYEVGSHGQSVAVKPVSFTIA</sequence>
<name>A0ABR2H2A6_9EUKA</name>
<keyword evidence="2" id="KW-1185">Reference proteome</keyword>
<dbReference type="SUPFAM" id="SSF52540">
    <property type="entry name" value="P-loop containing nucleoside triphosphate hydrolases"/>
    <property type="match status" value="1"/>
</dbReference>
<dbReference type="EMBL" id="JAPFFF010000047">
    <property type="protein sequence ID" value="KAK8840281.1"/>
    <property type="molecule type" value="Genomic_DNA"/>
</dbReference>
<dbReference type="Proteomes" id="UP001470230">
    <property type="component" value="Unassembled WGS sequence"/>
</dbReference>
<evidence type="ECO:0008006" key="3">
    <source>
        <dbReference type="Google" id="ProtNLM"/>
    </source>
</evidence>
<protein>
    <recommendedName>
        <fullName evidence="3">Guanylate-binding protein N-terminal domain-containing protein</fullName>
    </recommendedName>
</protein>
<reference evidence="1 2" key="1">
    <citation type="submission" date="2024-04" db="EMBL/GenBank/DDBJ databases">
        <title>Tritrichomonas musculus Genome.</title>
        <authorList>
            <person name="Alves-Ferreira E."/>
            <person name="Grigg M."/>
            <person name="Lorenzi H."/>
            <person name="Galac M."/>
        </authorList>
    </citation>
    <scope>NUCLEOTIDE SEQUENCE [LARGE SCALE GENOMIC DNA]</scope>
    <source>
        <strain evidence="1 2">EAF2021</strain>
    </source>
</reference>
<evidence type="ECO:0000313" key="1">
    <source>
        <dbReference type="EMBL" id="KAK8840281.1"/>
    </source>
</evidence>